<accession>A0A6G9YVD5</accession>
<dbReference type="SUPFAM" id="SSF51735">
    <property type="entry name" value="NAD(P)-binding Rossmann-fold domains"/>
    <property type="match status" value="1"/>
</dbReference>
<name>A0A6G9YVD5_9NOCA</name>
<proteinExistence type="predicted"/>
<dbReference type="InterPro" id="IPR016040">
    <property type="entry name" value="NAD(P)-bd_dom"/>
</dbReference>
<dbReference type="GO" id="GO:0016646">
    <property type="term" value="F:oxidoreductase activity, acting on the CH-NH group of donors, NAD or NADP as acceptor"/>
    <property type="evidence" value="ECO:0007669"/>
    <property type="project" value="TreeGrafter"/>
</dbReference>
<protein>
    <submittedName>
        <fullName evidence="2">NAD(P)H-binding protein</fullName>
    </submittedName>
</protein>
<dbReference type="PANTHER" id="PTHR43355:SF2">
    <property type="entry name" value="FLAVIN REDUCTASE (NADPH)"/>
    <property type="match status" value="1"/>
</dbReference>
<dbReference type="InterPro" id="IPR051606">
    <property type="entry name" value="Polyketide_Oxido-like"/>
</dbReference>
<reference evidence="2 3" key="1">
    <citation type="journal article" date="2019" name="ACS Chem. Biol.">
        <title>Identification and Mobilization of a Cryptic Antibiotic Biosynthesis Gene Locus from a Human-Pathogenic Nocardia Isolate.</title>
        <authorList>
            <person name="Herisse M."/>
            <person name="Ishida K."/>
            <person name="Porter J.L."/>
            <person name="Howden B."/>
            <person name="Hertweck C."/>
            <person name="Stinear T.P."/>
            <person name="Pidot S.J."/>
        </authorList>
    </citation>
    <scope>NUCLEOTIDE SEQUENCE [LARGE SCALE GENOMIC DNA]</scope>
    <source>
        <strain evidence="2 3">AUSMDU00012715</strain>
    </source>
</reference>
<feature type="domain" description="NAD(P)-binding" evidence="1">
    <location>
        <begin position="7"/>
        <end position="201"/>
    </location>
</feature>
<dbReference type="AlphaFoldDB" id="A0A6G9YVD5"/>
<gene>
    <name evidence="2" type="ORF">F6W96_00740</name>
</gene>
<dbReference type="Pfam" id="PF13460">
    <property type="entry name" value="NAD_binding_10"/>
    <property type="match status" value="1"/>
</dbReference>
<organism evidence="2 3">
    <name type="scientific">Nocardia terpenica</name>
    <dbReference type="NCBI Taxonomy" id="455432"/>
    <lineage>
        <taxon>Bacteria</taxon>
        <taxon>Bacillati</taxon>
        <taxon>Actinomycetota</taxon>
        <taxon>Actinomycetes</taxon>
        <taxon>Mycobacteriales</taxon>
        <taxon>Nocardiaceae</taxon>
        <taxon>Nocardia</taxon>
    </lineage>
</organism>
<dbReference type="Proteomes" id="UP000500953">
    <property type="component" value="Chromosome"/>
</dbReference>
<dbReference type="PANTHER" id="PTHR43355">
    <property type="entry name" value="FLAVIN REDUCTASE (NADPH)"/>
    <property type="match status" value="1"/>
</dbReference>
<evidence type="ECO:0000259" key="1">
    <source>
        <dbReference type="Pfam" id="PF13460"/>
    </source>
</evidence>
<evidence type="ECO:0000313" key="3">
    <source>
        <dbReference type="Proteomes" id="UP000500953"/>
    </source>
</evidence>
<dbReference type="Gene3D" id="3.40.50.720">
    <property type="entry name" value="NAD(P)-binding Rossmann-like Domain"/>
    <property type="match status" value="1"/>
</dbReference>
<evidence type="ECO:0000313" key="2">
    <source>
        <dbReference type="EMBL" id="QIS17061.1"/>
    </source>
</evidence>
<dbReference type="EMBL" id="CP046173">
    <property type="protein sequence ID" value="QIS17061.1"/>
    <property type="molecule type" value="Genomic_DNA"/>
</dbReference>
<sequence>MRITVFGATGEVGGRVVAEALSRGHQVTAVSRDPDRLRELPSEVEVRAADATDPEQVADAGAGSDVVISATRPRPGREYELGVVADALLAGLARTGVRLLVVGGAGSLIVPGTGRTLVEQPDFPDEVKAITLACDAQLAAFRATAAQPGGGPVDWAYLSPAALLEPGERLGAYRLGVDELLVDAEGVSFVSMEDLAVALLDEAERPKHHRTRFTVAY</sequence>
<dbReference type="RefSeq" id="WP_167484489.1">
    <property type="nucleotide sequence ID" value="NZ_CP046173.1"/>
</dbReference>
<dbReference type="InterPro" id="IPR036291">
    <property type="entry name" value="NAD(P)-bd_dom_sf"/>
</dbReference>